<organism evidence="1 2">
    <name type="scientific">Amniculicola lignicola CBS 123094</name>
    <dbReference type="NCBI Taxonomy" id="1392246"/>
    <lineage>
        <taxon>Eukaryota</taxon>
        <taxon>Fungi</taxon>
        <taxon>Dikarya</taxon>
        <taxon>Ascomycota</taxon>
        <taxon>Pezizomycotina</taxon>
        <taxon>Dothideomycetes</taxon>
        <taxon>Pleosporomycetidae</taxon>
        <taxon>Pleosporales</taxon>
        <taxon>Amniculicolaceae</taxon>
        <taxon>Amniculicola</taxon>
    </lineage>
</organism>
<evidence type="ECO:0000313" key="2">
    <source>
        <dbReference type="Proteomes" id="UP000799779"/>
    </source>
</evidence>
<accession>A0A6A5WK47</accession>
<evidence type="ECO:0000313" key="1">
    <source>
        <dbReference type="EMBL" id="KAF2001314.1"/>
    </source>
</evidence>
<dbReference type="AlphaFoldDB" id="A0A6A5WK47"/>
<name>A0A6A5WK47_9PLEO</name>
<reference evidence="1" key="1">
    <citation type="journal article" date="2020" name="Stud. Mycol.">
        <title>101 Dothideomycetes genomes: a test case for predicting lifestyles and emergence of pathogens.</title>
        <authorList>
            <person name="Haridas S."/>
            <person name="Albert R."/>
            <person name="Binder M."/>
            <person name="Bloem J."/>
            <person name="Labutti K."/>
            <person name="Salamov A."/>
            <person name="Andreopoulos B."/>
            <person name="Baker S."/>
            <person name="Barry K."/>
            <person name="Bills G."/>
            <person name="Bluhm B."/>
            <person name="Cannon C."/>
            <person name="Castanera R."/>
            <person name="Culley D."/>
            <person name="Daum C."/>
            <person name="Ezra D."/>
            <person name="Gonzalez J."/>
            <person name="Henrissat B."/>
            <person name="Kuo A."/>
            <person name="Liang C."/>
            <person name="Lipzen A."/>
            <person name="Lutzoni F."/>
            <person name="Magnuson J."/>
            <person name="Mondo S."/>
            <person name="Nolan M."/>
            <person name="Ohm R."/>
            <person name="Pangilinan J."/>
            <person name="Park H.-J."/>
            <person name="Ramirez L."/>
            <person name="Alfaro M."/>
            <person name="Sun H."/>
            <person name="Tritt A."/>
            <person name="Yoshinaga Y."/>
            <person name="Zwiers L.-H."/>
            <person name="Turgeon B."/>
            <person name="Goodwin S."/>
            <person name="Spatafora J."/>
            <person name="Crous P."/>
            <person name="Grigoriev I."/>
        </authorList>
    </citation>
    <scope>NUCLEOTIDE SEQUENCE</scope>
    <source>
        <strain evidence="1">CBS 123094</strain>
    </source>
</reference>
<gene>
    <name evidence="1" type="ORF">P154DRAFT_619347</name>
</gene>
<dbReference type="OrthoDB" id="5365701at2759"/>
<evidence type="ECO:0008006" key="3">
    <source>
        <dbReference type="Google" id="ProtNLM"/>
    </source>
</evidence>
<sequence>MDPLSITAAVLGITTKCFSAAKALNDIRNAFQNAPVTLTSLCSETTIIAASLSRIQSLLLQDVAVTSNTFATRREVRETFDSTLTSCVVIGSCLEEHVKNITRHILAGKKSNWKARFKTVWNADEIEQLLGQIRGQQLAINLLISLLQMDSLSEIHRTVMRNEKLLQKIIANSQSLRRSHSVKAPSSIFEGQASNASILDERNFTKAFGKTNEADDDFEAELFRSSAYKRSVAGLLAPLTEDKPDDTRTITAEEASPDNSTAPINAIGNLHIRALPGNTSSVTRPFQEIIDWKKSYAWVYGNYKPTNPTELRLKFDHIIVNLWLESDGWIGQVKSGSSLTPSGRFHRENVHLFFVVKGRILAVARQDIFSEKGLLSAPKGSRIAITEICHGGWFVCSYNGVDIGFVDVEFLHIDEKGRANIDGILSTFRVLDPNPRDVASLEGCWREIYRRYPARNDQDKKSRKDETNLIFSKCGSVEEIIELLKIWDQVRFEWEREQDI</sequence>
<proteinExistence type="predicted"/>
<keyword evidence="2" id="KW-1185">Reference proteome</keyword>
<protein>
    <recommendedName>
        <fullName evidence="3">Fungal N-terminal domain-containing protein</fullName>
    </recommendedName>
</protein>
<dbReference type="Proteomes" id="UP000799779">
    <property type="component" value="Unassembled WGS sequence"/>
</dbReference>
<dbReference type="EMBL" id="ML977583">
    <property type="protein sequence ID" value="KAF2001314.1"/>
    <property type="molecule type" value="Genomic_DNA"/>
</dbReference>